<evidence type="ECO:0000313" key="4">
    <source>
        <dbReference type="Proteomes" id="UP000005289"/>
    </source>
</evidence>
<organism evidence="3 4">
    <name type="scientific">Thioalkalivibrio paradoxus ARh 1</name>
    <dbReference type="NCBI Taxonomy" id="713585"/>
    <lineage>
        <taxon>Bacteria</taxon>
        <taxon>Pseudomonadati</taxon>
        <taxon>Pseudomonadota</taxon>
        <taxon>Gammaproteobacteria</taxon>
        <taxon>Chromatiales</taxon>
        <taxon>Ectothiorhodospiraceae</taxon>
        <taxon>Thioalkalivibrio</taxon>
    </lineage>
</organism>
<evidence type="ECO:0000256" key="1">
    <source>
        <dbReference type="SAM" id="Coils"/>
    </source>
</evidence>
<evidence type="ECO:0000259" key="2">
    <source>
        <dbReference type="PROSITE" id="PS51688"/>
    </source>
</evidence>
<gene>
    <name evidence="3" type="ORF">THITH_09840</name>
</gene>
<evidence type="ECO:0000313" key="3">
    <source>
        <dbReference type="EMBL" id="AHF00118.1"/>
    </source>
</evidence>
<reference evidence="3 4" key="1">
    <citation type="submission" date="2013-12" db="EMBL/GenBank/DDBJ databases">
        <authorList>
            <consortium name="DOE Joint Genome Institute"/>
            <person name="Muyzer G."/>
            <person name="Huntemann M."/>
            <person name="Han J."/>
            <person name="Chen A."/>
            <person name="Kyrpides N."/>
            <person name="Mavromatis K."/>
            <person name="Markowitz V."/>
            <person name="Palaniappan K."/>
            <person name="Ivanova N."/>
            <person name="Schaumberg A."/>
            <person name="Pati A."/>
            <person name="Liolios K."/>
            <person name="Nordberg H.P."/>
            <person name="Cantor M.N."/>
            <person name="Hua S.X."/>
            <person name="Woyke T."/>
        </authorList>
    </citation>
    <scope>NUCLEOTIDE SEQUENCE [LARGE SCALE GENOMIC DNA]</scope>
    <source>
        <strain evidence="3 4">ARh 1</strain>
    </source>
</reference>
<keyword evidence="1" id="KW-0175">Coiled coil</keyword>
<feature type="domain" description="Peptidase S74" evidence="2">
    <location>
        <begin position="24"/>
        <end position="114"/>
    </location>
</feature>
<dbReference type="PROSITE" id="PS51688">
    <property type="entry name" value="ICA"/>
    <property type="match status" value="1"/>
</dbReference>
<keyword evidence="4" id="KW-1185">Reference proteome</keyword>
<name>W0DS69_9GAMM</name>
<dbReference type="KEGG" id="tti:THITH_09840"/>
<dbReference type="STRING" id="713585.THITH_09840"/>
<protein>
    <recommendedName>
        <fullName evidence="2">Peptidase S74 domain-containing protein</fullName>
    </recommendedName>
</protein>
<sequence>MMISNDGSVTFPGTVHAHSVVETSSERHKQNIEAIGDPGAALQRLRGVRFTWKESGQASLGLIAEEVAEVFPELVTRGDEGGLVEALNYSALVPVLIEGFKTQQAELTSYQAEVAAQRDQIDRLERRLAELEAIEVRLSQIEGRLVERDIHMAAMPKP</sequence>
<dbReference type="AlphaFoldDB" id="W0DS69"/>
<proteinExistence type="predicted"/>
<dbReference type="Pfam" id="PF13884">
    <property type="entry name" value="Peptidase_S74"/>
    <property type="match status" value="1"/>
</dbReference>
<dbReference type="InterPro" id="IPR030392">
    <property type="entry name" value="S74_ICA"/>
</dbReference>
<feature type="coiled-coil region" evidence="1">
    <location>
        <begin position="107"/>
        <end position="141"/>
    </location>
</feature>
<accession>W0DS69</accession>
<dbReference type="HOGENOM" id="CLU_1668619_0_0_6"/>
<dbReference type="Proteomes" id="UP000005289">
    <property type="component" value="Chromosome"/>
</dbReference>
<dbReference type="EMBL" id="CP007029">
    <property type="protein sequence ID" value="AHF00118.1"/>
    <property type="molecule type" value="Genomic_DNA"/>
</dbReference>